<dbReference type="SUPFAM" id="SSF52540">
    <property type="entry name" value="P-loop containing nucleoside triphosphate hydrolases"/>
    <property type="match status" value="2"/>
</dbReference>
<evidence type="ECO:0000256" key="1">
    <source>
        <dbReference type="ARBA" id="ARBA00022448"/>
    </source>
</evidence>
<dbReference type="InterPro" id="IPR050107">
    <property type="entry name" value="ABC_carbohydrate_import_ATPase"/>
</dbReference>
<keyword evidence="3" id="KW-0677">Repeat</keyword>
<dbReference type="Gene3D" id="3.40.50.300">
    <property type="entry name" value="P-loop containing nucleotide triphosphate hydrolases"/>
    <property type="match status" value="2"/>
</dbReference>
<dbReference type="GO" id="GO:0016887">
    <property type="term" value="F:ATP hydrolysis activity"/>
    <property type="evidence" value="ECO:0007669"/>
    <property type="project" value="InterPro"/>
</dbReference>
<dbReference type="CDD" id="cd03216">
    <property type="entry name" value="ABC_Carb_Monos_I"/>
    <property type="match status" value="1"/>
</dbReference>
<dbReference type="PANTHER" id="PTHR43790:SF9">
    <property type="entry name" value="GALACTOFURANOSE TRANSPORTER ATP-BINDING PROTEIN YTFR"/>
    <property type="match status" value="1"/>
</dbReference>
<dbReference type="InterPro" id="IPR017871">
    <property type="entry name" value="ABC_transporter-like_CS"/>
</dbReference>
<dbReference type="Proteomes" id="UP000306340">
    <property type="component" value="Unassembled WGS sequence"/>
</dbReference>
<keyword evidence="1" id="KW-0813">Transport</keyword>
<evidence type="ECO:0000256" key="2">
    <source>
        <dbReference type="ARBA" id="ARBA00022597"/>
    </source>
</evidence>
<name>A0A4V5NPP2_9RHOB</name>
<sequence>MDLTIRRGEVHGLLGQNGSGKSTLIKILAGYHHPEPGAELTISGRPVQLPLAAGEFRGLGISFVHQHLGLVPSLSVLENLLIGDNAEDRWAVPWQSEGRRARELFARFGLKISPSTQVSRLSSVEQAMFAIIRAFDQLERLAKSDVRLLILDEPTPFLPASDVQELFRLVREIVAAGASVIFVSHDIDEVMEITDRLTVLRDGRLAGTLETKSATKAEVIRLIIGRDVDLGAMRLPARALGEDRVRIENLSGPGLQPLDVTVKRGEILGLTGLIGSGYEAAVNLAYGASAATSGRMVLDGESFDLATMTPDRAIASGVVLIPGDRNRQGAVGSLSITDNANLPILRRFGAGFWVRDSAKRRNAEALVERFDVRPRDPEKRMGQLSGGNAQKVVLAKWFQLAPKLVLLEEPTQGVDIGAREQVFEILREMAENGTSVICASSDHEQLAAICDRVMVFVRGRHSAALEGAAISKPAIAALCYSHSEPMKEVEA</sequence>
<dbReference type="CDD" id="cd03215">
    <property type="entry name" value="ABC_Carb_Monos_II"/>
    <property type="match status" value="1"/>
</dbReference>
<evidence type="ECO:0000313" key="7">
    <source>
        <dbReference type="EMBL" id="TKA97487.1"/>
    </source>
</evidence>
<dbReference type="InterPro" id="IPR003439">
    <property type="entry name" value="ABC_transporter-like_ATP-bd"/>
</dbReference>
<accession>A0A4V5NPP2</accession>
<comment type="caution">
    <text evidence="7">The sequence shown here is derived from an EMBL/GenBank/DDBJ whole genome shotgun (WGS) entry which is preliminary data.</text>
</comment>
<dbReference type="Pfam" id="PF00005">
    <property type="entry name" value="ABC_tran"/>
    <property type="match status" value="2"/>
</dbReference>
<dbReference type="SMART" id="SM00382">
    <property type="entry name" value="AAA"/>
    <property type="match status" value="2"/>
</dbReference>
<dbReference type="PANTHER" id="PTHR43790">
    <property type="entry name" value="CARBOHYDRATE TRANSPORT ATP-BINDING PROTEIN MG119-RELATED"/>
    <property type="match status" value="1"/>
</dbReference>
<gene>
    <name evidence="7" type="ORF">FAZ78_05860</name>
</gene>
<dbReference type="GO" id="GO:0005524">
    <property type="term" value="F:ATP binding"/>
    <property type="evidence" value="ECO:0007669"/>
    <property type="project" value="UniProtKB-KW"/>
</dbReference>
<dbReference type="EMBL" id="SWAU01000035">
    <property type="protein sequence ID" value="TKA97487.1"/>
    <property type="molecule type" value="Genomic_DNA"/>
</dbReference>
<keyword evidence="5 7" id="KW-0067">ATP-binding</keyword>
<feature type="domain" description="ABC transporter" evidence="6">
    <location>
        <begin position="1"/>
        <end position="227"/>
    </location>
</feature>
<evidence type="ECO:0000259" key="6">
    <source>
        <dbReference type="PROSITE" id="PS50893"/>
    </source>
</evidence>
<dbReference type="RefSeq" id="WP_136791722.1">
    <property type="nucleotide sequence ID" value="NZ_SWAU01000035.1"/>
</dbReference>
<reference evidence="7 8" key="1">
    <citation type="submission" date="2019-04" db="EMBL/GenBank/DDBJ databases">
        <title>Crypto-aerobic microbial life in anoxic (sulfidic) marine sediments.</title>
        <authorList>
            <person name="Bhattacharya S."/>
            <person name="Roy C."/>
            <person name="Mondal N."/>
            <person name="Sarkar J."/>
            <person name="Mandal S."/>
            <person name="Rameez M.J."/>
            <person name="Ghosh W."/>
        </authorList>
    </citation>
    <scope>NUCLEOTIDE SEQUENCE [LARGE SCALE GENOMIC DNA]</scope>
    <source>
        <strain evidence="7 8">SBBC</strain>
    </source>
</reference>
<protein>
    <submittedName>
        <fullName evidence="7">Sugar ABC transporter ATP-binding protein</fullName>
    </submittedName>
</protein>
<feature type="domain" description="ABC transporter" evidence="6">
    <location>
        <begin position="240"/>
        <end position="483"/>
    </location>
</feature>
<dbReference type="PROSITE" id="PS50893">
    <property type="entry name" value="ABC_TRANSPORTER_2"/>
    <property type="match status" value="2"/>
</dbReference>
<dbReference type="InterPro" id="IPR027417">
    <property type="entry name" value="P-loop_NTPase"/>
</dbReference>
<proteinExistence type="predicted"/>
<evidence type="ECO:0000313" key="8">
    <source>
        <dbReference type="Proteomes" id="UP000306340"/>
    </source>
</evidence>
<organism evidence="7 8">
    <name type="scientific">Cereibacter changlensis</name>
    <dbReference type="NCBI Taxonomy" id="402884"/>
    <lineage>
        <taxon>Bacteria</taxon>
        <taxon>Pseudomonadati</taxon>
        <taxon>Pseudomonadota</taxon>
        <taxon>Alphaproteobacteria</taxon>
        <taxon>Rhodobacterales</taxon>
        <taxon>Paracoccaceae</taxon>
        <taxon>Cereibacter</taxon>
    </lineage>
</organism>
<evidence type="ECO:0000256" key="3">
    <source>
        <dbReference type="ARBA" id="ARBA00022737"/>
    </source>
</evidence>
<evidence type="ECO:0000256" key="5">
    <source>
        <dbReference type="ARBA" id="ARBA00022840"/>
    </source>
</evidence>
<dbReference type="PROSITE" id="PS00211">
    <property type="entry name" value="ABC_TRANSPORTER_1"/>
    <property type="match status" value="1"/>
</dbReference>
<keyword evidence="2" id="KW-0762">Sugar transport</keyword>
<keyword evidence="4" id="KW-0547">Nucleotide-binding</keyword>
<dbReference type="InterPro" id="IPR003593">
    <property type="entry name" value="AAA+_ATPase"/>
</dbReference>
<evidence type="ECO:0000256" key="4">
    <source>
        <dbReference type="ARBA" id="ARBA00022741"/>
    </source>
</evidence>
<dbReference type="AlphaFoldDB" id="A0A4V5NPP2"/>